<dbReference type="AlphaFoldDB" id="A0A093V434"/>
<feature type="transmembrane region" description="Helical" evidence="9">
    <location>
        <begin position="352"/>
        <end position="369"/>
    </location>
</feature>
<comment type="subcellular location">
    <subcellularLocation>
        <location evidence="1">Membrane</location>
        <topology evidence="1">Multi-pass membrane protein</topology>
    </subcellularLocation>
</comment>
<evidence type="ECO:0000313" key="11">
    <source>
        <dbReference type="EMBL" id="KFX44744.1"/>
    </source>
</evidence>
<comment type="similarity">
    <text evidence="2">Belongs to the peptidase S54 family.</text>
</comment>
<dbReference type="PANTHER" id="PTHR43731">
    <property type="entry name" value="RHOMBOID PROTEASE"/>
    <property type="match status" value="1"/>
</dbReference>
<keyword evidence="5 9" id="KW-1133">Transmembrane helix</keyword>
<evidence type="ECO:0000256" key="3">
    <source>
        <dbReference type="ARBA" id="ARBA00022692"/>
    </source>
</evidence>
<feature type="coiled-coil region" evidence="7">
    <location>
        <begin position="171"/>
        <end position="198"/>
    </location>
</feature>
<feature type="transmembrane region" description="Helical" evidence="9">
    <location>
        <begin position="381"/>
        <end position="398"/>
    </location>
</feature>
<feature type="compositionally biased region" description="Pro residues" evidence="8">
    <location>
        <begin position="489"/>
        <end position="500"/>
    </location>
</feature>
<evidence type="ECO:0000256" key="4">
    <source>
        <dbReference type="ARBA" id="ARBA00022801"/>
    </source>
</evidence>
<dbReference type="InterPro" id="IPR022764">
    <property type="entry name" value="Peptidase_S54_rhomboid_dom"/>
</dbReference>
<evidence type="ECO:0000256" key="7">
    <source>
        <dbReference type="SAM" id="Coils"/>
    </source>
</evidence>
<feature type="region of interest" description="Disordered" evidence="8">
    <location>
        <begin position="476"/>
        <end position="500"/>
    </location>
</feature>
<reference evidence="11" key="1">
    <citation type="journal article" date="2014" name="PLoS Genet.">
        <title>Signature Gene Expression Reveals Novel Clues to the Molecular Mechanisms of Dimorphic Transition in Penicillium marneffei.</title>
        <authorList>
            <person name="Yang E."/>
            <person name="Wang G."/>
            <person name="Cai J."/>
            <person name="Woo P.C."/>
            <person name="Lau S.K."/>
            <person name="Yuen K.-Y."/>
            <person name="Chow W.-N."/>
            <person name="Lin X."/>
        </authorList>
    </citation>
    <scope>NUCLEOTIDE SEQUENCE [LARGE SCALE GENOMIC DNA]</scope>
    <source>
        <strain evidence="11">PM1</strain>
    </source>
</reference>
<dbReference type="Gene3D" id="1.20.1540.10">
    <property type="entry name" value="Rhomboid-like"/>
    <property type="match status" value="1"/>
</dbReference>
<dbReference type="InterPro" id="IPR050925">
    <property type="entry name" value="Rhomboid_protease_S54"/>
</dbReference>
<keyword evidence="7" id="KW-0175">Coiled coil</keyword>
<evidence type="ECO:0000256" key="5">
    <source>
        <dbReference type="ARBA" id="ARBA00022989"/>
    </source>
</evidence>
<protein>
    <submittedName>
        <fullName evidence="11">Rhomboid protein 1, mitochondrial</fullName>
    </submittedName>
</protein>
<organism evidence="11">
    <name type="scientific">Talaromyces marneffei PM1</name>
    <dbReference type="NCBI Taxonomy" id="1077442"/>
    <lineage>
        <taxon>Eukaryota</taxon>
        <taxon>Fungi</taxon>
        <taxon>Dikarya</taxon>
        <taxon>Ascomycota</taxon>
        <taxon>Pezizomycotina</taxon>
        <taxon>Eurotiomycetes</taxon>
        <taxon>Eurotiomycetidae</taxon>
        <taxon>Eurotiales</taxon>
        <taxon>Trichocomaceae</taxon>
        <taxon>Talaromyces</taxon>
        <taxon>Talaromyces sect. Talaromyces</taxon>
    </lineage>
</organism>
<dbReference type="EMBL" id="JPOX01000026">
    <property type="protein sequence ID" value="KFX44744.1"/>
    <property type="molecule type" value="Genomic_DNA"/>
</dbReference>
<feature type="transmembrane region" description="Helical" evidence="9">
    <location>
        <begin position="433"/>
        <end position="452"/>
    </location>
</feature>
<evidence type="ECO:0000256" key="1">
    <source>
        <dbReference type="ARBA" id="ARBA00004141"/>
    </source>
</evidence>
<gene>
    <name evidence="11" type="ORF">GQ26_0260210</name>
</gene>
<dbReference type="Pfam" id="PF01694">
    <property type="entry name" value="Rhomboid"/>
    <property type="match status" value="1"/>
</dbReference>
<feature type="transmembrane region" description="Helical" evidence="9">
    <location>
        <begin position="314"/>
        <end position="332"/>
    </location>
</feature>
<feature type="domain" description="Peptidase S54 rhomboid" evidence="10">
    <location>
        <begin position="393"/>
        <end position="478"/>
    </location>
</feature>
<dbReference type="GO" id="GO:0006465">
    <property type="term" value="P:signal peptide processing"/>
    <property type="evidence" value="ECO:0007669"/>
    <property type="project" value="TreeGrafter"/>
</dbReference>
<dbReference type="PANTHER" id="PTHR43731:SF14">
    <property type="entry name" value="PRESENILIN-ASSOCIATED RHOMBOID-LIKE PROTEIN, MITOCHONDRIAL"/>
    <property type="match status" value="1"/>
</dbReference>
<feature type="compositionally biased region" description="Polar residues" evidence="8">
    <location>
        <begin position="476"/>
        <end position="487"/>
    </location>
</feature>
<keyword evidence="3 9" id="KW-0812">Transmembrane</keyword>
<accession>A0A093V434</accession>
<dbReference type="HOGENOM" id="CLU_026938_0_0_1"/>
<evidence type="ECO:0000256" key="9">
    <source>
        <dbReference type="SAM" id="Phobius"/>
    </source>
</evidence>
<evidence type="ECO:0000256" key="6">
    <source>
        <dbReference type="ARBA" id="ARBA00023136"/>
    </source>
</evidence>
<dbReference type="GO" id="GO:0004252">
    <property type="term" value="F:serine-type endopeptidase activity"/>
    <property type="evidence" value="ECO:0007669"/>
    <property type="project" value="InterPro"/>
</dbReference>
<dbReference type="SUPFAM" id="SSF144091">
    <property type="entry name" value="Rhomboid-like"/>
    <property type="match status" value="1"/>
</dbReference>
<sequence length="500" mass="56160">MRNVPSVAWHGSCLVGIRTLFTPSCTVQSPANLIANSLRRCWTRRQLSYSSQGVLRYQQAWKTTRHTSPFAPISAARSTLIRTATNSTTEQPKEIEHGVRLDSQPLSAAEIKTIFRSSSVTPEMGNRILSVLHGRRLEGTLDLNLPSDIKRAVRSRTIENGLQWLRANHPIDEDAAILARIEREEKEEEERLLQYVQELGPQSGHWNAQLGEEGDIYGRSTFQETRKLNEARLLKEQEKNRKEWLEGEMKDREKIQKQLKGNTELQKYNPSAVVEARPRADPQERPFLAWAQKHYVRAENTDSDFSTMTTARRILPAFGVTLLVLGLCYYYAETYQPPVYYKRMWKDIPPAAATIMGLMATNVGVWMLWKLPPAWRMLNQYFISVPLYPYAMSVVGSVFSHQQFKHLLTNTVILWLIGLRLHDEIGRGNFLSLYLASGVVGSLISLTSHVLLQRLTVTSLGASGAIAGLVAAWSTNSSPASSPTIGATPSPPTVPPSSQP</sequence>
<evidence type="ECO:0000256" key="2">
    <source>
        <dbReference type="ARBA" id="ARBA00009045"/>
    </source>
</evidence>
<proteinExistence type="inferred from homology"/>
<dbReference type="GO" id="GO:0016020">
    <property type="term" value="C:membrane"/>
    <property type="evidence" value="ECO:0007669"/>
    <property type="project" value="UniProtKB-SubCell"/>
</dbReference>
<dbReference type="InterPro" id="IPR035952">
    <property type="entry name" value="Rhomboid-like_sf"/>
</dbReference>
<evidence type="ECO:0000256" key="8">
    <source>
        <dbReference type="SAM" id="MobiDB-lite"/>
    </source>
</evidence>
<keyword evidence="4" id="KW-0378">Hydrolase</keyword>
<dbReference type="eggNOG" id="KOG2980">
    <property type="taxonomic scope" value="Eukaryota"/>
</dbReference>
<keyword evidence="6 9" id="KW-0472">Membrane</keyword>
<comment type="caution">
    <text evidence="11">The sequence shown here is derived from an EMBL/GenBank/DDBJ whole genome shotgun (WGS) entry which is preliminary data.</text>
</comment>
<name>A0A093V434_TALMA</name>
<evidence type="ECO:0000259" key="10">
    <source>
        <dbReference type="Pfam" id="PF01694"/>
    </source>
</evidence>